<organism evidence="2 3">
    <name type="scientific">Prorocentrum cordatum</name>
    <dbReference type="NCBI Taxonomy" id="2364126"/>
    <lineage>
        <taxon>Eukaryota</taxon>
        <taxon>Sar</taxon>
        <taxon>Alveolata</taxon>
        <taxon>Dinophyceae</taxon>
        <taxon>Prorocentrales</taxon>
        <taxon>Prorocentraceae</taxon>
        <taxon>Prorocentrum</taxon>
    </lineage>
</organism>
<dbReference type="Gene3D" id="1.25.40.10">
    <property type="entry name" value="Tetratricopeptide repeat domain"/>
    <property type="match status" value="1"/>
</dbReference>
<sequence>MTTRTMSHRRCRRSVAGVVAHLLHLGAIAATRSGIPRMWWSRCFASRTLQGYAQKDCPQRVVEVHSRANRIYSVGINACETSEQWPPSLSLLRKIWQAKLEPGVIGYSAKLSACEKCGQWQQSPALLSDVREATLEPSVTSYSAWISAWETGEQGQQALALLSECERWCWSPTSPASYRGAGISSGTRELSAPAAPRCVDDGGHAADVVSLSRFRA</sequence>
<gene>
    <name evidence="2" type="ORF">PCOR1329_LOCUS73608</name>
</gene>
<reference evidence="2" key="1">
    <citation type="submission" date="2023-10" db="EMBL/GenBank/DDBJ databases">
        <authorList>
            <person name="Chen Y."/>
            <person name="Shah S."/>
            <person name="Dougan E. K."/>
            <person name="Thang M."/>
            <person name="Chan C."/>
        </authorList>
    </citation>
    <scope>NUCLEOTIDE SEQUENCE [LARGE SCALE GENOMIC DNA]</scope>
</reference>
<proteinExistence type="predicted"/>
<evidence type="ECO:0000313" key="2">
    <source>
        <dbReference type="EMBL" id="CAK0894592.1"/>
    </source>
</evidence>
<keyword evidence="1" id="KW-0732">Signal</keyword>
<dbReference type="EMBL" id="CAUYUJ010019923">
    <property type="protein sequence ID" value="CAK0894592.1"/>
    <property type="molecule type" value="Genomic_DNA"/>
</dbReference>
<evidence type="ECO:0000256" key="1">
    <source>
        <dbReference type="SAM" id="SignalP"/>
    </source>
</evidence>
<accession>A0ABN9X5H9</accession>
<protein>
    <submittedName>
        <fullName evidence="2">Uncharacterized protein</fullName>
    </submittedName>
</protein>
<feature type="chain" id="PRO_5047088397" evidence="1">
    <location>
        <begin position="31"/>
        <end position="216"/>
    </location>
</feature>
<feature type="signal peptide" evidence="1">
    <location>
        <begin position="1"/>
        <end position="30"/>
    </location>
</feature>
<comment type="caution">
    <text evidence="2">The sequence shown here is derived from an EMBL/GenBank/DDBJ whole genome shotgun (WGS) entry which is preliminary data.</text>
</comment>
<dbReference type="Proteomes" id="UP001189429">
    <property type="component" value="Unassembled WGS sequence"/>
</dbReference>
<keyword evidence="3" id="KW-1185">Reference proteome</keyword>
<evidence type="ECO:0000313" key="3">
    <source>
        <dbReference type="Proteomes" id="UP001189429"/>
    </source>
</evidence>
<name>A0ABN9X5H9_9DINO</name>
<dbReference type="InterPro" id="IPR011990">
    <property type="entry name" value="TPR-like_helical_dom_sf"/>
</dbReference>